<evidence type="ECO:0000313" key="1">
    <source>
        <dbReference type="EMBL" id="GLS22858.1"/>
    </source>
</evidence>
<proteinExistence type="predicted"/>
<gene>
    <name evidence="1" type="ORF">GCM10007874_58780</name>
</gene>
<name>A0ABQ6CRB2_9HYPH</name>
<dbReference type="EMBL" id="BSPC01000066">
    <property type="protein sequence ID" value="GLS22858.1"/>
    <property type="molecule type" value="Genomic_DNA"/>
</dbReference>
<keyword evidence="2" id="KW-1185">Reference proteome</keyword>
<reference evidence="2" key="1">
    <citation type="journal article" date="2019" name="Int. J. Syst. Evol. Microbiol.">
        <title>The Global Catalogue of Microorganisms (GCM) 10K type strain sequencing project: providing services to taxonomists for standard genome sequencing and annotation.</title>
        <authorList>
            <consortium name="The Broad Institute Genomics Platform"/>
            <consortium name="The Broad Institute Genome Sequencing Center for Infectious Disease"/>
            <person name="Wu L."/>
            <person name="Ma J."/>
        </authorList>
    </citation>
    <scope>NUCLEOTIDE SEQUENCE [LARGE SCALE GENOMIC DNA]</scope>
    <source>
        <strain evidence="2">NBRC 101365</strain>
    </source>
</reference>
<comment type="caution">
    <text evidence="1">The sequence shown here is derived from an EMBL/GenBank/DDBJ whole genome shotgun (WGS) entry which is preliminary data.</text>
</comment>
<evidence type="ECO:0000313" key="2">
    <source>
        <dbReference type="Proteomes" id="UP001156882"/>
    </source>
</evidence>
<protein>
    <submittedName>
        <fullName evidence="1">Uncharacterized protein</fullName>
    </submittedName>
</protein>
<accession>A0ABQ6CRB2</accession>
<organism evidence="1 2">
    <name type="scientific">Labrys miyagiensis</name>
    <dbReference type="NCBI Taxonomy" id="346912"/>
    <lineage>
        <taxon>Bacteria</taxon>
        <taxon>Pseudomonadati</taxon>
        <taxon>Pseudomonadota</taxon>
        <taxon>Alphaproteobacteria</taxon>
        <taxon>Hyphomicrobiales</taxon>
        <taxon>Xanthobacteraceae</taxon>
        <taxon>Labrys</taxon>
    </lineage>
</organism>
<sequence length="173" mass="19039">MDLLKAALACNLKPQVENEDDHAIYMLTRKAVYDGDEKKLGIRIVKKEWQSYHGYTNIGTVTTSAEFASIVSATIYADRHPTKIGPNVQVPDVIYGIRFKCAGGRNCFHDTFSVKWGSASGHTDCSLTLFCDWTHRSKTLATREVDFCSKSAAEDALDASNALISAAKTARTN</sequence>
<dbReference type="Proteomes" id="UP001156882">
    <property type="component" value="Unassembled WGS sequence"/>
</dbReference>